<proteinExistence type="predicted"/>
<feature type="domain" description="Ice-binding protein C-terminal" evidence="2">
    <location>
        <begin position="185"/>
        <end position="209"/>
    </location>
</feature>
<evidence type="ECO:0000313" key="3">
    <source>
        <dbReference type="EMBL" id="SDQ64253.1"/>
    </source>
</evidence>
<organism evidence="3 4">
    <name type="scientific">Nitrosospira multiformis</name>
    <dbReference type="NCBI Taxonomy" id="1231"/>
    <lineage>
        <taxon>Bacteria</taxon>
        <taxon>Pseudomonadati</taxon>
        <taxon>Pseudomonadota</taxon>
        <taxon>Betaproteobacteria</taxon>
        <taxon>Nitrosomonadales</taxon>
        <taxon>Nitrosomonadaceae</taxon>
        <taxon>Nitrosospira</taxon>
    </lineage>
</organism>
<keyword evidence="4" id="KW-1185">Reference proteome</keyword>
<dbReference type="RefSeq" id="WP_074631899.1">
    <property type="nucleotide sequence ID" value="NZ_FNKY01000001.1"/>
</dbReference>
<accession>A0ABY0TCZ0</accession>
<dbReference type="Pfam" id="PF07589">
    <property type="entry name" value="PEP-CTERM"/>
    <property type="match status" value="1"/>
</dbReference>
<dbReference type="EMBL" id="FNKY01000001">
    <property type="protein sequence ID" value="SDQ64253.1"/>
    <property type="molecule type" value="Genomic_DNA"/>
</dbReference>
<protein>
    <submittedName>
        <fullName evidence="3">PEP-CTERM protein-sorting domain-containing protein</fullName>
    </submittedName>
</protein>
<dbReference type="NCBIfam" id="TIGR02595">
    <property type="entry name" value="PEP_CTERM"/>
    <property type="match status" value="1"/>
</dbReference>
<comment type="caution">
    <text evidence="3">The sequence shown here is derived from an EMBL/GenBank/DDBJ whole genome shotgun (WGS) entry which is preliminary data.</text>
</comment>
<evidence type="ECO:0000256" key="1">
    <source>
        <dbReference type="SAM" id="SignalP"/>
    </source>
</evidence>
<reference evidence="3 4" key="1">
    <citation type="submission" date="2016-10" db="EMBL/GenBank/DDBJ databases">
        <authorList>
            <person name="Varghese N."/>
            <person name="Submissions S."/>
        </authorList>
    </citation>
    <scope>NUCLEOTIDE SEQUENCE [LARGE SCALE GENOMIC DNA]</scope>
    <source>
        <strain evidence="3 4">Nl1</strain>
    </source>
</reference>
<feature type="signal peptide" evidence="1">
    <location>
        <begin position="1"/>
        <end position="24"/>
    </location>
</feature>
<evidence type="ECO:0000313" key="4">
    <source>
        <dbReference type="Proteomes" id="UP000183471"/>
    </source>
</evidence>
<dbReference type="Proteomes" id="UP000183471">
    <property type="component" value="Unassembled WGS sequence"/>
</dbReference>
<name>A0ABY0TCZ0_9PROT</name>
<gene>
    <name evidence="3" type="ORF">SAMN05216402_1666</name>
</gene>
<sequence>MHSNRLVVHAVCGLALLLPAMAGAATTIYDEAERGDFANANLASAGISPGTFAGLMSDTINTINGTFGNSTAPVRDTDVFSFRIPTGHQLTAINLTYTTISGDSGGGSYFGIQGGLDIGTGFATVGSNLSNALIMDSGNLLASFAAGPEFDGTGLTAPLGAGDYTMFLSETHAVVGYKMDFAVSAVPEPGEWAMLLAGLGLMGCIVRRRTNKG</sequence>
<keyword evidence="1" id="KW-0732">Signal</keyword>
<dbReference type="InterPro" id="IPR013424">
    <property type="entry name" value="Ice-binding_C"/>
</dbReference>
<evidence type="ECO:0000259" key="2">
    <source>
        <dbReference type="Pfam" id="PF07589"/>
    </source>
</evidence>
<feature type="chain" id="PRO_5045070014" evidence="1">
    <location>
        <begin position="25"/>
        <end position="213"/>
    </location>
</feature>